<name>A0ACB8REV2_9AGAM</name>
<dbReference type="Proteomes" id="UP000814033">
    <property type="component" value="Unassembled WGS sequence"/>
</dbReference>
<evidence type="ECO:0000313" key="1">
    <source>
        <dbReference type="EMBL" id="KAI0042143.1"/>
    </source>
</evidence>
<dbReference type="EMBL" id="MU276082">
    <property type="protein sequence ID" value="KAI0042143.1"/>
    <property type="molecule type" value="Genomic_DNA"/>
</dbReference>
<gene>
    <name evidence="1" type="ORF">FA95DRAFT_613472</name>
</gene>
<proteinExistence type="predicted"/>
<organism evidence="1 2">
    <name type="scientific">Auriscalpium vulgare</name>
    <dbReference type="NCBI Taxonomy" id="40419"/>
    <lineage>
        <taxon>Eukaryota</taxon>
        <taxon>Fungi</taxon>
        <taxon>Dikarya</taxon>
        <taxon>Basidiomycota</taxon>
        <taxon>Agaricomycotina</taxon>
        <taxon>Agaricomycetes</taxon>
        <taxon>Russulales</taxon>
        <taxon>Auriscalpiaceae</taxon>
        <taxon>Auriscalpium</taxon>
    </lineage>
</organism>
<protein>
    <submittedName>
        <fullName evidence="1">Uncharacterized protein</fullName>
    </submittedName>
</protein>
<reference evidence="1" key="2">
    <citation type="journal article" date="2022" name="New Phytol.">
        <title>Evolutionary transition to the ectomycorrhizal habit in the genomes of a hyperdiverse lineage of mushroom-forming fungi.</title>
        <authorList>
            <person name="Looney B."/>
            <person name="Miyauchi S."/>
            <person name="Morin E."/>
            <person name="Drula E."/>
            <person name="Courty P.E."/>
            <person name="Kohler A."/>
            <person name="Kuo A."/>
            <person name="LaButti K."/>
            <person name="Pangilinan J."/>
            <person name="Lipzen A."/>
            <person name="Riley R."/>
            <person name="Andreopoulos W."/>
            <person name="He G."/>
            <person name="Johnson J."/>
            <person name="Nolan M."/>
            <person name="Tritt A."/>
            <person name="Barry K.W."/>
            <person name="Grigoriev I.V."/>
            <person name="Nagy L.G."/>
            <person name="Hibbett D."/>
            <person name="Henrissat B."/>
            <person name="Matheny P.B."/>
            <person name="Labbe J."/>
            <person name="Martin F.M."/>
        </authorList>
    </citation>
    <scope>NUCLEOTIDE SEQUENCE</scope>
    <source>
        <strain evidence="1">FP105234-sp</strain>
    </source>
</reference>
<accession>A0ACB8REV2</accession>
<comment type="caution">
    <text evidence="1">The sequence shown here is derived from an EMBL/GenBank/DDBJ whole genome shotgun (WGS) entry which is preliminary data.</text>
</comment>
<reference evidence="1" key="1">
    <citation type="submission" date="2021-02" db="EMBL/GenBank/DDBJ databases">
        <authorList>
            <consortium name="DOE Joint Genome Institute"/>
            <person name="Ahrendt S."/>
            <person name="Looney B.P."/>
            <person name="Miyauchi S."/>
            <person name="Morin E."/>
            <person name="Drula E."/>
            <person name="Courty P.E."/>
            <person name="Chicoki N."/>
            <person name="Fauchery L."/>
            <person name="Kohler A."/>
            <person name="Kuo A."/>
            <person name="Labutti K."/>
            <person name="Pangilinan J."/>
            <person name="Lipzen A."/>
            <person name="Riley R."/>
            <person name="Andreopoulos W."/>
            <person name="He G."/>
            <person name="Johnson J."/>
            <person name="Barry K.W."/>
            <person name="Grigoriev I.V."/>
            <person name="Nagy L."/>
            <person name="Hibbett D."/>
            <person name="Henrissat B."/>
            <person name="Matheny P.B."/>
            <person name="Labbe J."/>
            <person name="Martin F."/>
        </authorList>
    </citation>
    <scope>NUCLEOTIDE SEQUENCE</scope>
    <source>
        <strain evidence="1">FP105234-sp</strain>
    </source>
</reference>
<keyword evidence="2" id="KW-1185">Reference proteome</keyword>
<evidence type="ECO:0000313" key="2">
    <source>
        <dbReference type="Proteomes" id="UP000814033"/>
    </source>
</evidence>
<sequence length="180" mass="19725">MTLPPCALTALRSSIPSRTPTTALNIIAPISSAVAHAPTSQDDFGKLPRSCLGKGLQAVFRSSARLFVLAQSSRLRPIARPHSPTRRGFTASPQKRSGRRAREEKRNPAGRAEVSRCNATLLPPPRARSRENLAHRLFRRVARRRIEQEGAHLAVLSSVENECGTPSSTQVRPARPIDEQ</sequence>